<reference evidence="2 3" key="1">
    <citation type="submission" date="2018-05" db="EMBL/GenBank/DDBJ databases">
        <title>Rhodohalobacter halophilus gen. nov., sp. nov., a moderately halophilic member of the family Balneolaceae.</title>
        <authorList>
            <person name="Liu Z.-W."/>
        </authorList>
    </citation>
    <scope>NUCLEOTIDE SEQUENCE [LARGE SCALE GENOMIC DNA]</scope>
    <source>
        <strain evidence="2 3">8A47</strain>
    </source>
</reference>
<comment type="caution">
    <text evidence="2">The sequence shown here is derived from an EMBL/GenBank/DDBJ whole genome shotgun (WGS) entry which is preliminary data.</text>
</comment>
<dbReference type="AlphaFoldDB" id="A0A316TV78"/>
<gene>
    <name evidence="2" type="ORF">DDZ15_10750</name>
</gene>
<keyword evidence="1" id="KW-1133">Transmembrane helix</keyword>
<dbReference type="Proteomes" id="UP000245533">
    <property type="component" value="Unassembled WGS sequence"/>
</dbReference>
<organism evidence="2 3">
    <name type="scientific">Rhodohalobacter mucosus</name>
    <dbReference type="NCBI Taxonomy" id="2079485"/>
    <lineage>
        <taxon>Bacteria</taxon>
        <taxon>Pseudomonadati</taxon>
        <taxon>Balneolota</taxon>
        <taxon>Balneolia</taxon>
        <taxon>Balneolales</taxon>
        <taxon>Balneolaceae</taxon>
        <taxon>Rhodohalobacter</taxon>
    </lineage>
</organism>
<dbReference type="EMBL" id="QGGB01000007">
    <property type="protein sequence ID" value="PWN06294.1"/>
    <property type="molecule type" value="Genomic_DNA"/>
</dbReference>
<proteinExistence type="predicted"/>
<accession>A0A316TV78</accession>
<evidence type="ECO:0000256" key="1">
    <source>
        <dbReference type="SAM" id="Phobius"/>
    </source>
</evidence>
<name>A0A316TV78_9BACT</name>
<evidence type="ECO:0000313" key="3">
    <source>
        <dbReference type="Proteomes" id="UP000245533"/>
    </source>
</evidence>
<sequence length="69" mass="7942">MRIHPNIDFFLHAECLFQKLNDLLKVGRIIRNSAGREVLFFSAARGSGVLLPLAVFYDFFPFNYSTFSL</sequence>
<keyword evidence="1" id="KW-0472">Membrane</keyword>
<keyword evidence="1" id="KW-0812">Transmembrane</keyword>
<evidence type="ECO:0000313" key="2">
    <source>
        <dbReference type="EMBL" id="PWN06294.1"/>
    </source>
</evidence>
<keyword evidence="3" id="KW-1185">Reference proteome</keyword>
<feature type="transmembrane region" description="Helical" evidence="1">
    <location>
        <begin position="38"/>
        <end position="60"/>
    </location>
</feature>
<protein>
    <submittedName>
        <fullName evidence="2">Uncharacterized protein</fullName>
    </submittedName>
</protein>